<dbReference type="EMBL" id="JARKIE010000236">
    <property type="protein sequence ID" value="KAJ7662962.1"/>
    <property type="molecule type" value="Genomic_DNA"/>
</dbReference>
<organism evidence="1 2">
    <name type="scientific">Mycena rosella</name>
    <name type="common">Pink bonnet</name>
    <name type="synonym">Agaricus rosellus</name>
    <dbReference type="NCBI Taxonomy" id="1033263"/>
    <lineage>
        <taxon>Eukaryota</taxon>
        <taxon>Fungi</taxon>
        <taxon>Dikarya</taxon>
        <taxon>Basidiomycota</taxon>
        <taxon>Agaricomycotina</taxon>
        <taxon>Agaricomycetes</taxon>
        <taxon>Agaricomycetidae</taxon>
        <taxon>Agaricales</taxon>
        <taxon>Marasmiineae</taxon>
        <taxon>Mycenaceae</taxon>
        <taxon>Mycena</taxon>
    </lineage>
</organism>
<keyword evidence="2" id="KW-1185">Reference proteome</keyword>
<reference evidence="1" key="1">
    <citation type="submission" date="2023-03" db="EMBL/GenBank/DDBJ databases">
        <title>Massive genome expansion in bonnet fungi (Mycena s.s.) driven by repeated elements and novel gene families across ecological guilds.</title>
        <authorList>
            <consortium name="Lawrence Berkeley National Laboratory"/>
            <person name="Harder C.B."/>
            <person name="Miyauchi S."/>
            <person name="Viragh M."/>
            <person name="Kuo A."/>
            <person name="Thoen E."/>
            <person name="Andreopoulos B."/>
            <person name="Lu D."/>
            <person name="Skrede I."/>
            <person name="Drula E."/>
            <person name="Henrissat B."/>
            <person name="Morin E."/>
            <person name="Kohler A."/>
            <person name="Barry K."/>
            <person name="LaButti K."/>
            <person name="Morin E."/>
            <person name="Salamov A."/>
            <person name="Lipzen A."/>
            <person name="Mereny Z."/>
            <person name="Hegedus B."/>
            <person name="Baldrian P."/>
            <person name="Stursova M."/>
            <person name="Weitz H."/>
            <person name="Taylor A."/>
            <person name="Grigoriev I.V."/>
            <person name="Nagy L.G."/>
            <person name="Martin F."/>
            <person name="Kauserud H."/>
        </authorList>
    </citation>
    <scope>NUCLEOTIDE SEQUENCE</scope>
    <source>
        <strain evidence="1">CBHHK067</strain>
    </source>
</reference>
<sequence length="278" mass="30981">MIGDERSGGLGFFPPPSVARAAENNLAYVPSIARCAHNFATARSGSLRGISWTQFSTQSYTRKFKAYVRDADSTSDDLPHLPPACNDLHDAVNLARRLRSPMCDWARLEWASSLAYRFVVHCCGSRRPVVTASGKILAVRARSKTKPLFSNSTVTSRRQARDLISADVGQNLQPEILARRRPQQQGEARSSIHNAIGLVLCDPPLPTVRPSGRYKRKSTCQLGPGGYRVQMVCRWRMGEAREEEGWSERLDERRRVKKEAGRVAGESGIGVRSFIRDQ</sequence>
<comment type="caution">
    <text evidence="1">The sequence shown here is derived from an EMBL/GenBank/DDBJ whole genome shotgun (WGS) entry which is preliminary data.</text>
</comment>
<proteinExistence type="predicted"/>
<protein>
    <submittedName>
        <fullName evidence="1">Uncharacterized protein</fullName>
    </submittedName>
</protein>
<evidence type="ECO:0000313" key="2">
    <source>
        <dbReference type="Proteomes" id="UP001221757"/>
    </source>
</evidence>
<name>A0AAD7CXA1_MYCRO</name>
<evidence type="ECO:0000313" key="1">
    <source>
        <dbReference type="EMBL" id="KAJ7662962.1"/>
    </source>
</evidence>
<dbReference type="Proteomes" id="UP001221757">
    <property type="component" value="Unassembled WGS sequence"/>
</dbReference>
<dbReference type="AlphaFoldDB" id="A0AAD7CXA1"/>
<accession>A0AAD7CXA1</accession>
<gene>
    <name evidence="1" type="ORF">B0H17DRAFT_1144171</name>
</gene>